<dbReference type="InterPro" id="IPR008508">
    <property type="entry name" value="Bax1"/>
</dbReference>
<dbReference type="PANTHER" id="PTHR39640">
    <property type="entry name" value="VNG6129C"/>
    <property type="match status" value="1"/>
</dbReference>
<reference evidence="1 2" key="1">
    <citation type="submission" date="2023-05" db="EMBL/GenBank/DDBJ databases">
        <title>A new hyperthermophilic archaea 'Ignisphaera cupida' sp. nov. and description of the family 'Ignisphaeraceae' fam. nov.</title>
        <authorList>
            <person name="Podosokorskaya O.A."/>
            <person name="Elcheninov A.G."/>
            <person name="Klukina A."/>
            <person name="Merkel A.Y."/>
        </authorList>
    </citation>
    <scope>NUCLEOTIDE SEQUENCE [LARGE SCALE GENOMIC DNA]</scope>
    <source>
        <strain evidence="1 2">4213-co</strain>
    </source>
</reference>
<proteinExistence type="predicted"/>
<sequence length="419" mass="49150">MVFSLRYVPFIKLDEDVYRPRYLDVDVDKELVKTIISFYDSITGKKVSDVDWDELRIIVGDRRFYNMIRLIMSKFYMPVYDIKTCDIPISPKLLRVQVFRYVSKRYGGFASSEMRNWIVKRIKYVFRIPKAINLDSILWCDENDMFIVKKIEDASLEKIVAEYNLYIVKTLCIYSSYIVIDLDEGCQARDVIRIISKNSRLYDLLYDIDYVKGRYIIRIEGPTTVFGKASKYGLRIAQLLLTIAPMLYSCGTNWHVSAIIKNGIDNFNVMLLSSNLKPLLPISKWLLVKPVFDGSIENRIYDILKAFGLRIIRNEEPLIVEDTVYIPTFKIFVNGKTFYVEVAGFWKREVAERKAEKLQKLSKKFRNLIIIADENLKEFLKNIKTLVIYYKLVDGVPRVSYKNVLDYITKLKINNLQES</sequence>
<keyword evidence="2" id="KW-1185">Reference proteome</keyword>
<protein>
    <submittedName>
        <fullName evidence="1">DUF790 family protein</fullName>
    </submittedName>
</protein>
<gene>
    <name evidence="1" type="ORF">QPL79_06605</name>
</gene>
<evidence type="ECO:0000313" key="2">
    <source>
        <dbReference type="Proteomes" id="UP001529235"/>
    </source>
</evidence>
<name>A0ABD4Z6T3_9CREN</name>
<dbReference type="Proteomes" id="UP001529235">
    <property type="component" value="Unassembled WGS sequence"/>
</dbReference>
<dbReference type="AlphaFoldDB" id="A0ABD4Z6T3"/>
<dbReference type="Pfam" id="PF05626">
    <property type="entry name" value="DUF790"/>
    <property type="match status" value="1"/>
</dbReference>
<comment type="caution">
    <text evidence="1">The sequence shown here is derived from an EMBL/GenBank/DDBJ whole genome shotgun (WGS) entry which is preliminary data.</text>
</comment>
<dbReference type="EMBL" id="JASNVW010000003">
    <property type="protein sequence ID" value="MDK6029031.1"/>
    <property type="molecule type" value="Genomic_DNA"/>
</dbReference>
<evidence type="ECO:0000313" key="1">
    <source>
        <dbReference type="EMBL" id="MDK6029031.1"/>
    </source>
</evidence>
<dbReference type="PANTHER" id="PTHR39640:SF1">
    <property type="entry name" value="DUF790 FAMILY PROTEIN"/>
    <property type="match status" value="1"/>
</dbReference>
<dbReference type="RefSeq" id="WP_285274012.1">
    <property type="nucleotide sequence ID" value="NZ_JASNVW010000003.1"/>
</dbReference>
<accession>A0ABD4Z6T3</accession>
<organism evidence="1 2">
    <name type="scientific">Ignisphaera cupida</name>
    <dbReference type="NCBI Taxonomy" id="3050454"/>
    <lineage>
        <taxon>Archaea</taxon>
        <taxon>Thermoproteota</taxon>
        <taxon>Thermoprotei</taxon>
        <taxon>Desulfurococcales</taxon>
        <taxon>Desulfurococcaceae</taxon>
        <taxon>Ignisphaera</taxon>
    </lineage>
</organism>